<dbReference type="AlphaFoldDB" id="A0A0B7BFG4"/>
<dbReference type="EMBL" id="HACG01044876">
    <property type="protein sequence ID" value="CEK91741.1"/>
    <property type="molecule type" value="Transcribed_RNA"/>
</dbReference>
<evidence type="ECO:0000313" key="3">
    <source>
        <dbReference type="EMBL" id="CEK91738.1"/>
    </source>
</evidence>
<protein>
    <submittedName>
        <fullName evidence="3">Uncharacterized protein</fullName>
    </submittedName>
</protein>
<evidence type="ECO:0000313" key="5">
    <source>
        <dbReference type="EMBL" id="CEK91741.1"/>
    </source>
</evidence>
<dbReference type="EMBL" id="HACG01044869">
    <property type="protein sequence ID" value="CEK91734.1"/>
    <property type="molecule type" value="Transcribed_RNA"/>
</dbReference>
<sequence length="52" mass="5769">MSVDGNEREGRLTGSVTMGQLMDRADILNGVRQCGSKRDFHLNQSMSTARLK</sequence>
<dbReference type="EMBL" id="HACG01044874">
    <property type="protein sequence ID" value="CEK91739.1"/>
    <property type="molecule type" value="Transcribed_RNA"/>
</dbReference>
<dbReference type="EMBL" id="HACG01044873">
    <property type="protein sequence ID" value="CEK91738.1"/>
    <property type="molecule type" value="Transcribed_RNA"/>
</dbReference>
<dbReference type="EMBL" id="HACG01044870">
    <property type="protein sequence ID" value="CEK91735.1"/>
    <property type="molecule type" value="Transcribed_RNA"/>
</dbReference>
<evidence type="ECO:0000313" key="2">
    <source>
        <dbReference type="EMBL" id="CEK91735.1"/>
    </source>
</evidence>
<reference evidence="3" key="1">
    <citation type="submission" date="2014-12" db="EMBL/GenBank/DDBJ databases">
        <title>Insight into the proteome of Arion vulgaris.</title>
        <authorList>
            <person name="Aradska J."/>
            <person name="Bulat T."/>
            <person name="Smidak R."/>
            <person name="Sarate P."/>
            <person name="Gangsoo J."/>
            <person name="Sialana F."/>
            <person name="Bilban M."/>
            <person name="Lubec G."/>
        </authorList>
    </citation>
    <scope>NUCLEOTIDE SEQUENCE</scope>
    <source>
        <tissue evidence="3">Skin</tissue>
    </source>
</reference>
<proteinExistence type="predicted"/>
<evidence type="ECO:0000313" key="4">
    <source>
        <dbReference type="EMBL" id="CEK91739.1"/>
    </source>
</evidence>
<name>A0A0B7BFG4_9EUPU</name>
<organism evidence="3">
    <name type="scientific">Arion vulgaris</name>
    <dbReference type="NCBI Taxonomy" id="1028688"/>
    <lineage>
        <taxon>Eukaryota</taxon>
        <taxon>Metazoa</taxon>
        <taxon>Spiralia</taxon>
        <taxon>Lophotrochozoa</taxon>
        <taxon>Mollusca</taxon>
        <taxon>Gastropoda</taxon>
        <taxon>Heterobranchia</taxon>
        <taxon>Euthyneura</taxon>
        <taxon>Panpulmonata</taxon>
        <taxon>Eupulmonata</taxon>
        <taxon>Stylommatophora</taxon>
        <taxon>Helicina</taxon>
        <taxon>Arionoidea</taxon>
        <taxon>Arionidae</taxon>
        <taxon>Arion</taxon>
    </lineage>
</organism>
<evidence type="ECO:0000313" key="1">
    <source>
        <dbReference type="EMBL" id="CEK91734.1"/>
    </source>
</evidence>
<gene>
    <name evidence="3" type="primary">ORF184656</name>
    <name evidence="1" type="synonym">ORF184646</name>
    <name evidence="2" type="synonym">ORF184648</name>
    <name evidence="4" type="synonym">ORF184658</name>
    <name evidence="5" type="synonym">ORF184662</name>
</gene>
<accession>A0A0B7BFG4</accession>